<dbReference type="EMBL" id="VWNE01000023">
    <property type="protein sequence ID" value="KAA8481538.1"/>
    <property type="molecule type" value="Genomic_DNA"/>
</dbReference>
<dbReference type="GO" id="GO:0003677">
    <property type="term" value="F:DNA binding"/>
    <property type="evidence" value="ECO:0007669"/>
    <property type="project" value="UniProtKB-UniRule"/>
</dbReference>
<dbReference type="InterPro" id="IPR009057">
    <property type="entry name" value="Homeodomain-like_sf"/>
</dbReference>
<dbReference type="Pfam" id="PF13305">
    <property type="entry name" value="TetR_C_33"/>
    <property type="match status" value="1"/>
</dbReference>
<dbReference type="SUPFAM" id="SSF46689">
    <property type="entry name" value="Homeodomain-like"/>
    <property type="match status" value="1"/>
</dbReference>
<dbReference type="Proteomes" id="UP000322918">
    <property type="component" value="Unassembled WGS sequence"/>
</dbReference>
<name>A0A5M9H8N2_9SPHI</name>
<evidence type="ECO:0000313" key="6">
    <source>
        <dbReference type="EMBL" id="KAA8481538.1"/>
    </source>
</evidence>
<accession>A0A5M9H8N2</accession>
<keyword evidence="2 4" id="KW-0238">DNA-binding</keyword>
<feature type="DNA-binding region" description="H-T-H motif" evidence="4">
    <location>
        <begin position="35"/>
        <end position="54"/>
    </location>
</feature>
<dbReference type="PROSITE" id="PS50977">
    <property type="entry name" value="HTH_TETR_2"/>
    <property type="match status" value="1"/>
</dbReference>
<proteinExistence type="predicted"/>
<evidence type="ECO:0000256" key="1">
    <source>
        <dbReference type="ARBA" id="ARBA00023015"/>
    </source>
</evidence>
<organism evidence="6 7">
    <name type="scientific">Arcticibacter tournemirensis</name>
    <dbReference type="NCBI Taxonomy" id="699437"/>
    <lineage>
        <taxon>Bacteria</taxon>
        <taxon>Pseudomonadati</taxon>
        <taxon>Bacteroidota</taxon>
        <taxon>Sphingobacteriia</taxon>
        <taxon>Sphingobacteriales</taxon>
        <taxon>Sphingobacteriaceae</taxon>
        <taxon>Arcticibacter</taxon>
    </lineage>
</organism>
<dbReference type="InterPro" id="IPR025996">
    <property type="entry name" value="MT1864/Rv1816-like_C"/>
</dbReference>
<protein>
    <submittedName>
        <fullName evidence="6">TetR/AcrR family transcriptional regulator</fullName>
    </submittedName>
</protein>
<dbReference type="PANTHER" id="PTHR43479">
    <property type="entry name" value="ACREF/ENVCD OPERON REPRESSOR-RELATED"/>
    <property type="match status" value="1"/>
</dbReference>
<dbReference type="Gene3D" id="1.10.357.10">
    <property type="entry name" value="Tetracycline Repressor, domain 2"/>
    <property type="match status" value="1"/>
</dbReference>
<evidence type="ECO:0000256" key="4">
    <source>
        <dbReference type="PROSITE-ProRule" id="PRU00335"/>
    </source>
</evidence>
<dbReference type="PRINTS" id="PR00455">
    <property type="entry name" value="HTHTETR"/>
</dbReference>
<reference evidence="6 7" key="1">
    <citation type="submission" date="2019-09" db="EMBL/GenBank/DDBJ databases">
        <title>Pararcticibacter amylolyticus gen. nov., sp. nov., isolated from a rottenly hemp rope, and reclassification of Pedobacter tournemirensis as Pararcticibacter tournemirensis comb. nov.</title>
        <authorList>
            <person name="Cai Y."/>
        </authorList>
    </citation>
    <scope>NUCLEOTIDE SEQUENCE [LARGE SCALE GENOMIC DNA]</scope>
    <source>
        <strain evidence="6 7">TF5-37.2-LB10</strain>
    </source>
</reference>
<dbReference type="InterPro" id="IPR001647">
    <property type="entry name" value="HTH_TetR"/>
</dbReference>
<evidence type="ECO:0000259" key="5">
    <source>
        <dbReference type="PROSITE" id="PS50977"/>
    </source>
</evidence>
<keyword evidence="7" id="KW-1185">Reference proteome</keyword>
<sequence>MGIKERKERHKEDLKQLILDTAKALFMKYGYEATSIRKIAAEIEFSPTTIYLYYKDKSDIIYALHQEGFKLMGQKFSALINVEHPFERLKAMGKTYMQFALENSDFYELMFIMKEPLEFLDNNCGDTPGGEGWPEGYNTFNSLLMTIEECQRVGYFKGHEPRVFALMVWSTMHGLCSLTVHGHLGHMAKSHNFFEDGVEALEAAFASYVRLLEGVK</sequence>
<dbReference type="OrthoDB" id="594604at2"/>
<keyword evidence="1" id="KW-0805">Transcription regulation</keyword>
<gene>
    <name evidence="6" type="ORF">F1649_14535</name>
</gene>
<dbReference type="Pfam" id="PF00440">
    <property type="entry name" value="TetR_N"/>
    <property type="match status" value="1"/>
</dbReference>
<dbReference type="InterPro" id="IPR036271">
    <property type="entry name" value="Tet_transcr_reg_TetR-rel_C_sf"/>
</dbReference>
<comment type="caution">
    <text evidence="6">The sequence shown here is derived from an EMBL/GenBank/DDBJ whole genome shotgun (WGS) entry which is preliminary data.</text>
</comment>
<keyword evidence="3" id="KW-0804">Transcription</keyword>
<evidence type="ECO:0000313" key="7">
    <source>
        <dbReference type="Proteomes" id="UP000322918"/>
    </source>
</evidence>
<dbReference type="RefSeq" id="WP_141813784.1">
    <property type="nucleotide sequence ID" value="NZ_VFPL01000001.1"/>
</dbReference>
<dbReference type="InterPro" id="IPR050624">
    <property type="entry name" value="HTH-type_Tx_Regulator"/>
</dbReference>
<evidence type="ECO:0000256" key="3">
    <source>
        <dbReference type="ARBA" id="ARBA00023163"/>
    </source>
</evidence>
<dbReference type="AlphaFoldDB" id="A0A5M9H8N2"/>
<dbReference type="PANTHER" id="PTHR43479:SF11">
    <property type="entry name" value="ACREF_ENVCD OPERON REPRESSOR-RELATED"/>
    <property type="match status" value="1"/>
</dbReference>
<dbReference type="SUPFAM" id="SSF48498">
    <property type="entry name" value="Tetracyclin repressor-like, C-terminal domain"/>
    <property type="match status" value="1"/>
</dbReference>
<evidence type="ECO:0000256" key="2">
    <source>
        <dbReference type="ARBA" id="ARBA00023125"/>
    </source>
</evidence>
<feature type="domain" description="HTH tetR-type" evidence="5">
    <location>
        <begin position="12"/>
        <end position="72"/>
    </location>
</feature>